<dbReference type="PANTHER" id="PTHR45626:SF16">
    <property type="entry name" value="ATP-DEPENDENT HELICASE ULS1"/>
    <property type="match status" value="1"/>
</dbReference>
<dbReference type="InterPro" id="IPR027417">
    <property type="entry name" value="P-loop_NTPase"/>
</dbReference>
<evidence type="ECO:0000313" key="14">
    <source>
        <dbReference type="EMBL" id="KAJ8658741.1"/>
    </source>
</evidence>
<dbReference type="GO" id="GO:0008094">
    <property type="term" value="F:ATP-dependent activity, acting on DNA"/>
    <property type="evidence" value="ECO:0007669"/>
    <property type="project" value="TreeGrafter"/>
</dbReference>
<keyword evidence="3" id="KW-0547">Nucleotide-binding</keyword>
<evidence type="ECO:0000256" key="7">
    <source>
        <dbReference type="ARBA" id="ARBA00022833"/>
    </source>
</evidence>
<dbReference type="InterPro" id="IPR017907">
    <property type="entry name" value="Znf_RING_CS"/>
</dbReference>
<dbReference type="PROSITE" id="PS51194">
    <property type="entry name" value="HELICASE_CTER"/>
    <property type="match status" value="1"/>
</dbReference>
<dbReference type="GeneID" id="83212878"/>
<evidence type="ECO:0000256" key="4">
    <source>
        <dbReference type="ARBA" id="ARBA00022771"/>
    </source>
</evidence>
<dbReference type="CDD" id="cd18008">
    <property type="entry name" value="DEXDc_SHPRH-like"/>
    <property type="match status" value="1"/>
</dbReference>
<dbReference type="InterPro" id="IPR001650">
    <property type="entry name" value="Helicase_C-like"/>
</dbReference>
<feature type="compositionally biased region" description="Acidic residues" evidence="10">
    <location>
        <begin position="298"/>
        <end position="309"/>
    </location>
</feature>
<dbReference type="GO" id="GO:0000724">
    <property type="term" value="P:double-strand break repair via homologous recombination"/>
    <property type="evidence" value="ECO:0007669"/>
    <property type="project" value="TreeGrafter"/>
</dbReference>
<protein>
    <submittedName>
        <fullName evidence="14">Uncharacterized protein</fullName>
    </submittedName>
</protein>
<organism evidence="14 15">
    <name type="scientific">Lichtheimia ornata</name>
    <dbReference type="NCBI Taxonomy" id="688661"/>
    <lineage>
        <taxon>Eukaryota</taxon>
        <taxon>Fungi</taxon>
        <taxon>Fungi incertae sedis</taxon>
        <taxon>Mucoromycota</taxon>
        <taxon>Mucoromycotina</taxon>
        <taxon>Mucoromycetes</taxon>
        <taxon>Mucorales</taxon>
        <taxon>Lichtheimiaceae</taxon>
        <taxon>Lichtheimia</taxon>
    </lineage>
</organism>
<dbReference type="Gene3D" id="3.30.40.10">
    <property type="entry name" value="Zinc/RING finger domain, C3HC4 (zinc finger)"/>
    <property type="match status" value="1"/>
</dbReference>
<evidence type="ECO:0000256" key="9">
    <source>
        <dbReference type="PROSITE-ProRule" id="PRU00175"/>
    </source>
</evidence>
<dbReference type="GO" id="GO:0005634">
    <property type="term" value="C:nucleus"/>
    <property type="evidence" value="ECO:0007669"/>
    <property type="project" value="TreeGrafter"/>
</dbReference>
<keyword evidence="5" id="KW-0378">Hydrolase</keyword>
<feature type="compositionally biased region" description="Acidic residues" evidence="10">
    <location>
        <begin position="53"/>
        <end position="62"/>
    </location>
</feature>
<evidence type="ECO:0000259" key="11">
    <source>
        <dbReference type="PROSITE" id="PS50089"/>
    </source>
</evidence>
<dbReference type="SMART" id="SM00490">
    <property type="entry name" value="HELICc"/>
    <property type="match status" value="1"/>
</dbReference>
<dbReference type="PROSITE" id="PS51192">
    <property type="entry name" value="HELICASE_ATP_BIND_1"/>
    <property type="match status" value="1"/>
</dbReference>
<dbReference type="GO" id="GO:0005737">
    <property type="term" value="C:cytoplasm"/>
    <property type="evidence" value="ECO:0007669"/>
    <property type="project" value="TreeGrafter"/>
</dbReference>
<keyword evidence="2" id="KW-0479">Metal-binding</keyword>
<feature type="compositionally biased region" description="Pro residues" evidence="10">
    <location>
        <begin position="222"/>
        <end position="242"/>
    </location>
</feature>
<dbReference type="InterPro" id="IPR050628">
    <property type="entry name" value="SNF2_RAD54_helicase_TF"/>
</dbReference>
<evidence type="ECO:0000256" key="3">
    <source>
        <dbReference type="ARBA" id="ARBA00022741"/>
    </source>
</evidence>
<dbReference type="GO" id="GO:0016787">
    <property type="term" value="F:hydrolase activity"/>
    <property type="evidence" value="ECO:0007669"/>
    <property type="project" value="UniProtKB-KW"/>
</dbReference>
<dbReference type="InterPro" id="IPR001841">
    <property type="entry name" value="Znf_RING"/>
</dbReference>
<keyword evidence="4 9" id="KW-0863">Zinc-finger</keyword>
<dbReference type="EMBL" id="JARTCD010000022">
    <property type="protein sequence ID" value="KAJ8658741.1"/>
    <property type="molecule type" value="Genomic_DNA"/>
</dbReference>
<feature type="compositionally biased region" description="Low complexity" evidence="10">
    <location>
        <begin position="277"/>
        <end position="287"/>
    </location>
</feature>
<dbReference type="SUPFAM" id="SSF57850">
    <property type="entry name" value="RING/U-box"/>
    <property type="match status" value="1"/>
</dbReference>
<evidence type="ECO:0000256" key="1">
    <source>
        <dbReference type="ARBA" id="ARBA00007025"/>
    </source>
</evidence>
<comment type="caution">
    <text evidence="14">The sequence shown here is derived from an EMBL/GenBank/DDBJ whole genome shotgun (WGS) entry which is preliminary data.</text>
</comment>
<dbReference type="GO" id="GO:0004386">
    <property type="term" value="F:helicase activity"/>
    <property type="evidence" value="ECO:0007669"/>
    <property type="project" value="UniProtKB-KW"/>
</dbReference>
<evidence type="ECO:0000259" key="13">
    <source>
        <dbReference type="PROSITE" id="PS51194"/>
    </source>
</evidence>
<dbReference type="PROSITE" id="PS50089">
    <property type="entry name" value="ZF_RING_2"/>
    <property type="match status" value="1"/>
</dbReference>
<evidence type="ECO:0000256" key="2">
    <source>
        <dbReference type="ARBA" id="ARBA00022723"/>
    </source>
</evidence>
<sequence>MSSQDDVAAPSVIAATLMDTPNDAALDSLQQQPSPTLDDNVALTGNDNHSIDLADDTDDDVVLDLTQDATENDRGNGSDNGEPTSRGSSESDSEALEFLREAGLSEEDLHSLGIDLEEIRAQRQLEKQAQRDLEYARHVQEQLDAEARQGSQSSSSSSIPPPPPSQYPPPASIQTPISAVAASSSSSPASTTTMTPSTTMTPPITMTPSPQIPVSFAQRHQPFPPSPFNPIPSYIHPPPPSMPDHHHLPQVKRIKSEHPPSAIELMRQQLRNSGIGSSSSASSSSSSRDTKSKSIMVLDEDDDVIDLTNDDPGVGSSSQASAWPPNRFGVGSSSSMASSSSSTIFSKQFSSDDDEDDLSYYSRSYIDMINQTLNSAYLGSSSSFRPFYASSVATNRSNFEARYNLPYNRYAAEYVRPLNDEQTEQELRQLLESIQDHEENTTPEDRVGTPERLAVNLMEHQKVGLRWMTRQEESVNKGGMLSDDMGLGKTVQAMALIVSRPCENATPVTRIASIMKKRRTDKSQMIKVKATLVVCPVSLIAQWERELVVKTRPSLKVYVHHGANRTIDERKFMDYDVVVTAYTTVANEVQELEERCGPLSRVQWHRIFLDEAHQIKNRRTRMAEGCCRLESDYRWCLTATPIQNKIEELYSIIKFLRIRPYCEWKEFAEEIDRPMRKGKHKHALQKTQVLLKAISLRRSKKAKIDGKPILNLPERNVHFTHIDFSPDERQFYEFVNANAQARFNKFVEAGTVMKNYSSVLVLLLRLRQACLHPSLTMMEAPNIDSAASEEERTEVVKAMDDQVIQRLLQSDDLKEIECPICMDMADQAQIISQCGHILCRECLTNYITTGDASDKRCPQCRGPLKTEKVVPVELFLQVHAPDQYREAMEDLSAAKEKEEEEAAKNKDKVFHSSAKIDKMLEILHETRRETKNQDKTIIFSQFTSMLDLLERPLRENEFKYVRFDGTMSVANRDKALGIFFQDPRCTVLLVSTKCGSLGLNLTVANRVILMDIWWNPALENQAIDRVHRIGQKKTVDVHRIFINNTVEDRILELQRKKQAIADGALGEGSAQKIGRLGFQELLHLFRGTGLPDYGGNNDDDDDA</sequence>
<feature type="region of interest" description="Disordered" evidence="10">
    <location>
        <begin position="272"/>
        <end position="339"/>
    </location>
</feature>
<evidence type="ECO:0000313" key="15">
    <source>
        <dbReference type="Proteomes" id="UP001234581"/>
    </source>
</evidence>
<dbReference type="Pfam" id="PF00176">
    <property type="entry name" value="SNF2-rel_dom"/>
    <property type="match status" value="1"/>
</dbReference>
<dbReference type="RefSeq" id="XP_058343654.1">
    <property type="nucleotide sequence ID" value="XM_058485507.1"/>
</dbReference>
<keyword evidence="6" id="KW-0347">Helicase</keyword>
<dbReference type="SUPFAM" id="SSF52540">
    <property type="entry name" value="P-loop containing nucleoside triphosphate hydrolases"/>
    <property type="match status" value="2"/>
</dbReference>
<feature type="compositionally biased region" description="Pro residues" evidence="10">
    <location>
        <begin position="159"/>
        <end position="171"/>
    </location>
</feature>
<proteinExistence type="inferred from homology"/>
<keyword evidence="8" id="KW-0067">ATP-binding</keyword>
<evidence type="ECO:0000259" key="12">
    <source>
        <dbReference type="PROSITE" id="PS51192"/>
    </source>
</evidence>
<dbReference type="AlphaFoldDB" id="A0AAD7V571"/>
<comment type="similarity">
    <text evidence="1">Belongs to the SNF2/RAD54 helicase family.</text>
</comment>
<feature type="domain" description="Helicase C-terminal" evidence="13">
    <location>
        <begin position="915"/>
        <end position="1077"/>
    </location>
</feature>
<dbReference type="Gene3D" id="3.40.50.10810">
    <property type="entry name" value="Tandem AAA-ATPase domain"/>
    <property type="match status" value="1"/>
</dbReference>
<dbReference type="Proteomes" id="UP001234581">
    <property type="component" value="Unassembled WGS sequence"/>
</dbReference>
<dbReference type="SMART" id="SM00184">
    <property type="entry name" value="RING"/>
    <property type="match status" value="1"/>
</dbReference>
<dbReference type="InterPro" id="IPR014001">
    <property type="entry name" value="Helicase_ATP-bd"/>
</dbReference>
<dbReference type="InterPro" id="IPR013083">
    <property type="entry name" value="Znf_RING/FYVE/PHD"/>
</dbReference>
<evidence type="ECO:0000256" key="8">
    <source>
        <dbReference type="ARBA" id="ARBA00022840"/>
    </source>
</evidence>
<reference evidence="14 15" key="1">
    <citation type="submission" date="2023-03" db="EMBL/GenBank/DDBJ databases">
        <title>Genome sequence of Lichtheimia ornata CBS 291.66.</title>
        <authorList>
            <person name="Mohabir J.T."/>
            <person name="Shea T.P."/>
            <person name="Kurbessoian T."/>
            <person name="Berby B."/>
            <person name="Fontaine J."/>
            <person name="Livny J."/>
            <person name="Gnirke A."/>
            <person name="Stajich J.E."/>
            <person name="Cuomo C.A."/>
        </authorList>
    </citation>
    <scope>NUCLEOTIDE SEQUENCE [LARGE SCALE GENOMIC DNA]</scope>
    <source>
        <strain evidence="14">CBS 291.66</strain>
    </source>
</reference>
<dbReference type="GO" id="GO:0008270">
    <property type="term" value="F:zinc ion binding"/>
    <property type="evidence" value="ECO:0007669"/>
    <property type="project" value="UniProtKB-KW"/>
</dbReference>
<dbReference type="InterPro" id="IPR018957">
    <property type="entry name" value="Znf_C3HC4_RING-type"/>
</dbReference>
<evidence type="ECO:0000256" key="5">
    <source>
        <dbReference type="ARBA" id="ARBA00022801"/>
    </source>
</evidence>
<dbReference type="CDD" id="cd18793">
    <property type="entry name" value="SF2_C_SNF"/>
    <property type="match status" value="1"/>
</dbReference>
<dbReference type="Gene3D" id="3.40.50.300">
    <property type="entry name" value="P-loop containing nucleotide triphosphate hydrolases"/>
    <property type="match status" value="1"/>
</dbReference>
<dbReference type="InterPro" id="IPR038718">
    <property type="entry name" value="SNF2-like_sf"/>
</dbReference>
<evidence type="ECO:0000256" key="6">
    <source>
        <dbReference type="ARBA" id="ARBA00022806"/>
    </source>
</evidence>
<accession>A0AAD7V571</accession>
<dbReference type="InterPro" id="IPR000330">
    <property type="entry name" value="SNF2_N"/>
</dbReference>
<feature type="region of interest" description="Disordered" evidence="10">
    <location>
        <begin position="23"/>
        <end position="109"/>
    </location>
</feature>
<dbReference type="InterPro" id="IPR049730">
    <property type="entry name" value="SNF2/RAD54-like_C"/>
</dbReference>
<dbReference type="GO" id="GO:0005524">
    <property type="term" value="F:ATP binding"/>
    <property type="evidence" value="ECO:0007669"/>
    <property type="project" value="UniProtKB-KW"/>
</dbReference>
<keyword evidence="7" id="KW-0862">Zinc</keyword>
<feature type="compositionally biased region" description="Low complexity" evidence="10">
    <location>
        <begin position="172"/>
        <end position="213"/>
    </location>
</feature>
<feature type="compositionally biased region" description="Polar residues" evidence="10">
    <location>
        <begin position="77"/>
        <end position="90"/>
    </location>
</feature>
<feature type="domain" description="Helicase ATP-binding" evidence="12">
    <location>
        <begin position="470"/>
        <end position="659"/>
    </location>
</feature>
<dbReference type="PROSITE" id="PS00518">
    <property type="entry name" value="ZF_RING_1"/>
    <property type="match status" value="1"/>
</dbReference>
<feature type="compositionally biased region" description="Basic and acidic residues" evidence="10">
    <location>
        <begin position="125"/>
        <end position="147"/>
    </location>
</feature>
<keyword evidence="15" id="KW-1185">Reference proteome</keyword>
<dbReference type="Pfam" id="PF00271">
    <property type="entry name" value="Helicase_C"/>
    <property type="match status" value="1"/>
</dbReference>
<evidence type="ECO:0000256" key="10">
    <source>
        <dbReference type="SAM" id="MobiDB-lite"/>
    </source>
</evidence>
<dbReference type="PANTHER" id="PTHR45626">
    <property type="entry name" value="TRANSCRIPTION TERMINATION FACTOR 2-RELATED"/>
    <property type="match status" value="1"/>
</dbReference>
<feature type="domain" description="RING-type" evidence="11">
    <location>
        <begin position="818"/>
        <end position="861"/>
    </location>
</feature>
<name>A0AAD7V571_9FUNG</name>
<feature type="compositionally biased region" description="Polar residues" evidence="10">
    <location>
        <begin position="28"/>
        <end position="48"/>
    </location>
</feature>
<gene>
    <name evidence="14" type="ORF">O0I10_005465</name>
</gene>
<dbReference type="Pfam" id="PF00097">
    <property type="entry name" value="zf-C3HC4"/>
    <property type="match status" value="1"/>
</dbReference>
<dbReference type="SMART" id="SM00487">
    <property type="entry name" value="DEXDc"/>
    <property type="match status" value="1"/>
</dbReference>
<feature type="region of interest" description="Disordered" evidence="10">
    <location>
        <begin position="125"/>
        <end position="247"/>
    </location>
</feature>